<accession>A0ABQ4S9C8</accession>
<reference evidence="3" key="2">
    <citation type="submission" date="2021-08" db="EMBL/GenBank/DDBJ databases">
        <authorList>
            <person name="Tani A."/>
            <person name="Ola A."/>
            <person name="Ogura Y."/>
            <person name="Katsura K."/>
            <person name="Hayashi T."/>
        </authorList>
    </citation>
    <scope>NUCLEOTIDE SEQUENCE</scope>
    <source>
        <strain evidence="3">DSM 17168</strain>
    </source>
</reference>
<proteinExistence type="predicted"/>
<evidence type="ECO:0000313" key="3">
    <source>
        <dbReference type="EMBL" id="GJD98403.1"/>
    </source>
</evidence>
<dbReference type="EMBL" id="BPQQ01000003">
    <property type="protein sequence ID" value="GJD98403.1"/>
    <property type="molecule type" value="Genomic_DNA"/>
</dbReference>
<sequence>MRTAVEAAAGEAPRPWEQERAPVLGVGVSVITLEDAVAAVEAFVRARRPHYVCITGAHGVIECRKDPELRRIHAAADLVTPDGMPLVWMSRLLGYGPIGRVYGPDLMRAVTRRSPERRLRHFYYGGAPGVAERLRERLCAEHPGLDVVGVYCPPFRPLTAEEDAAIVAQINAARPDIVWVGLSTPKQERWMAAHRGRIEAPVMVGVGAAFDFLAGTKRQAPGWMQRSGLEWFYRLCSEPRRLVGRYARIVPHFLVLAAGQLLARDGAPGAARRVADSG</sequence>
<dbReference type="InterPro" id="IPR004629">
    <property type="entry name" value="WecG_TagA_CpsF"/>
</dbReference>
<reference evidence="3" key="1">
    <citation type="journal article" date="2021" name="Front. Microbiol.">
        <title>Comprehensive Comparative Genomics and Phenotyping of Methylobacterium Species.</title>
        <authorList>
            <person name="Alessa O."/>
            <person name="Ogura Y."/>
            <person name="Fujitani Y."/>
            <person name="Takami H."/>
            <person name="Hayashi T."/>
            <person name="Sahin N."/>
            <person name="Tani A."/>
        </authorList>
    </citation>
    <scope>NUCLEOTIDE SEQUENCE</scope>
    <source>
        <strain evidence="3">DSM 17168</strain>
    </source>
</reference>
<keyword evidence="4" id="KW-1185">Reference proteome</keyword>
<evidence type="ECO:0000256" key="1">
    <source>
        <dbReference type="ARBA" id="ARBA00022676"/>
    </source>
</evidence>
<evidence type="ECO:0000256" key="2">
    <source>
        <dbReference type="ARBA" id="ARBA00022679"/>
    </source>
</evidence>
<name>A0ABQ4S9C8_9HYPH</name>
<organism evidence="3 4">
    <name type="scientific">Methylobacterium isbiliense</name>
    <dbReference type="NCBI Taxonomy" id="315478"/>
    <lineage>
        <taxon>Bacteria</taxon>
        <taxon>Pseudomonadati</taxon>
        <taxon>Pseudomonadota</taxon>
        <taxon>Alphaproteobacteria</taxon>
        <taxon>Hyphomicrobiales</taxon>
        <taxon>Methylobacteriaceae</taxon>
        <taxon>Methylobacterium</taxon>
    </lineage>
</organism>
<dbReference type="Proteomes" id="UP001055153">
    <property type="component" value="Unassembled WGS sequence"/>
</dbReference>
<evidence type="ECO:0000313" key="4">
    <source>
        <dbReference type="Proteomes" id="UP001055153"/>
    </source>
</evidence>
<dbReference type="PANTHER" id="PTHR34136:SF1">
    <property type="entry name" value="UDP-N-ACETYL-D-MANNOSAMINURONIC ACID TRANSFERASE"/>
    <property type="match status" value="1"/>
</dbReference>
<gene>
    <name evidence="3" type="ORF">GMJLKIPL_0311</name>
</gene>
<keyword evidence="1" id="KW-0328">Glycosyltransferase</keyword>
<dbReference type="PANTHER" id="PTHR34136">
    <property type="match status" value="1"/>
</dbReference>
<dbReference type="NCBIfam" id="TIGR00696">
    <property type="entry name" value="wecG_tagA_cpsF"/>
    <property type="match status" value="1"/>
</dbReference>
<dbReference type="RefSeq" id="WP_238233353.1">
    <property type="nucleotide sequence ID" value="NZ_BPQQ01000003.1"/>
</dbReference>
<keyword evidence="2" id="KW-0808">Transferase</keyword>
<comment type="caution">
    <text evidence="3">The sequence shown here is derived from an EMBL/GenBank/DDBJ whole genome shotgun (WGS) entry which is preliminary data.</text>
</comment>
<dbReference type="Pfam" id="PF03808">
    <property type="entry name" value="Glyco_tran_WecG"/>
    <property type="match status" value="1"/>
</dbReference>
<protein>
    <submittedName>
        <fullName evidence="3">N-acetylglucosaminyldiphosphoundecaprenol N-acetyl-beta-D-mannosaminyltransferase</fullName>
    </submittedName>
</protein>
<dbReference type="CDD" id="cd06533">
    <property type="entry name" value="Glyco_transf_WecG_TagA"/>
    <property type="match status" value="1"/>
</dbReference>